<evidence type="ECO:0000256" key="1">
    <source>
        <dbReference type="ARBA" id="ARBA00010443"/>
    </source>
</evidence>
<proteinExistence type="inferred from homology"/>
<reference evidence="6" key="1">
    <citation type="submission" date="2017-11" db="EMBL/GenBank/DDBJ databases">
        <authorList>
            <person name="Zhu W."/>
        </authorList>
    </citation>
    <scope>NUCLEOTIDE SEQUENCE [LARGE SCALE GENOMIC DNA]</scope>
    <source>
        <strain evidence="6">160</strain>
    </source>
</reference>
<dbReference type="InterPro" id="IPR029044">
    <property type="entry name" value="Nucleotide-diphossugar_trans"/>
</dbReference>
<sequence>MDTMMGLINLEHEHHIFNELTYFRNGSSIPFGGRYRMIDFALSNMVNSGVQEVAIFARSKFRSLLDHLGTGENWSLDRRNGGLYILPPDWNDPTDMSRGDLQFFHNNRDYFRRGKSSYVLISGSQFISNTDYHDAFKFHLDRKADVTLISTKIEELQPEHNSYFRIESDDIGWVKNITNDRKNPTLFTGVYIINKELLMEIVDDCIAYNNNHFFVHGIKERLADLKVQTYRHRGYSAFVNTIESYYRQNMKLLAEENYRELFYQPTFIRTKISTSPPVKYRKDSVVKNSILANGCTIAGEVEDSILFRGVSVKKGTTIKNSIIMQRCTIDEGVYLENVILDKDVHVTEGQRIIGSKDKPYVVAKRQTV</sequence>
<feature type="domain" description="Nucleotidyl transferase" evidence="3">
    <location>
        <begin position="20"/>
        <end position="252"/>
    </location>
</feature>
<keyword evidence="2" id="KW-0320">Glycogen biosynthesis</keyword>
<dbReference type="InterPro" id="IPR011831">
    <property type="entry name" value="ADP-Glc_PPase"/>
</dbReference>
<dbReference type="SUPFAM" id="SSF53448">
    <property type="entry name" value="Nucleotide-diphospho-sugar transferases"/>
    <property type="match status" value="1"/>
</dbReference>
<dbReference type="Pfam" id="PF24894">
    <property type="entry name" value="Hexapep_GlmU"/>
    <property type="match status" value="1"/>
</dbReference>
<evidence type="ECO:0000313" key="5">
    <source>
        <dbReference type="EMBL" id="AXI07792.1"/>
    </source>
</evidence>
<dbReference type="NCBIfam" id="TIGR02092">
    <property type="entry name" value="glgD"/>
    <property type="match status" value="1"/>
</dbReference>
<keyword evidence="5" id="KW-0808">Transferase</keyword>
<keyword evidence="5" id="KW-0548">Nucleotidyltransferase</keyword>
<name>A0A345PCR2_9BACI</name>
<dbReference type="PANTHER" id="PTHR43523">
    <property type="entry name" value="GLUCOSE-1-PHOSPHATE ADENYLYLTRANSFERASE-RELATED"/>
    <property type="match status" value="1"/>
</dbReference>
<protein>
    <submittedName>
        <fullName evidence="5">Glucose-1-phosphate adenylyltransferase subunit GlgD</fullName>
    </submittedName>
</protein>
<dbReference type="PANTHER" id="PTHR43523:SF6">
    <property type="entry name" value="GLYCOGEN BIOSYNTHESIS PROTEIN GLGD"/>
    <property type="match status" value="1"/>
</dbReference>
<dbReference type="Gene3D" id="2.160.10.10">
    <property type="entry name" value="Hexapeptide repeat proteins"/>
    <property type="match status" value="1"/>
</dbReference>
<dbReference type="CDD" id="cd02508">
    <property type="entry name" value="ADP_Glucose_PP"/>
    <property type="match status" value="1"/>
</dbReference>
<dbReference type="InterPro" id="IPR056818">
    <property type="entry name" value="GlmU/GlgC-like_hexapep"/>
</dbReference>
<dbReference type="GO" id="GO:0008878">
    <property type="term" value="F:glucose-1-phosphate adenylyltransferase activity"/>
    <property type="evidence" value="ECO:0007669"/>
    <property type="project" value="InterPro"/>
</dbReference>
<gene>
    <name evidence="5" type="primary">glgD</name>
    <name evidence="5" type="ORF">CUC15_01815</name>
</gene>
<dbReference type="InterPro" id="IPR011004">
    <property type="entry name" value="Trimer_LpxA-like_sf"/>
</dbReference>
<dbReference type="Gene3D" id="3.90.550.10">
    <property type="entry name" value="Spore Coat Polysaccharide Biosynthesis Protein SpsA, Chain A"/>
    <property type="match status" value="1"/>
</dbReference>
<evidence type="ECO:0000313" key="6">
    <source>
        <dbReference type="Proteomes" id="UP000253908"/>
    </source>
</evidence>
<feature type="domain" description="Glucose-1-phosphate adenylyltransferase/Bifunctional protein GlmU-like C-terminal hexapeptide" evidence="4">
    <location>
        <begin position="282"/>
        <end position="352"/>
    </location>
</feature>
<organism evidence="5 6">
    <name type="scientific">Oceanobacillus zhaokaii</name>
    <dbReference type="NCBI Taxonomy" id="2052660"/>
    <lineage>
        <taxon>Bacteria</taxon>
        <taxon>Bacillati</taxon>
        <taxon>Bacillota</taxon>
        <taxon>Bacilli</taxon>
        <taxon>Bacillales</taxon>
        <taxon>Bacillaceae</taxon>
        <taxon>Oceanobacillus</taxon>
    </lineage>
</organism>
<dbReference type="GO" id="GO:0005978">
    <property type="term" value="P:glycogen biosynthetic process"/>
    <property type="evidence" value="ECO:0007669"/>
    <property type="project" value="UniProtKB-KW"/>
</dbReference>
<evidence type="ECO:0000259" key="4">
    <source>
        <dbReference type="Pfam" id="PF24894"/>
    </source>
</evidence>
<evidence type="ECO:0000259" key="3">
    <source>
        <dbReference type="Pfam" id="PF00483"/>
    </source>
</evidence>
<dbReference type="InterPro" id="IPR011832">
    <property type="entry name" value="GlgDAde_trans"/>
</dbReference>
<dbReference type="EMBL" id="CP024848">
    <property type="protein sequence ID" value="AXI07792.1"/>
    <property type="molecule type" value="Genomic_DNA"/>
</dbReference>
<dbReference type="AlphaFoldDB" id="A0A345PCR2"/>
<dbReference type="SUPFAM" id="SSF51161">
    <property type="entry name" value="Trimeric LpxA-like enzymes"/>
    <property type="match status" value="1"/>
</dbReference>
<comment type="similarity">
    <text evidence="1">Belongs to the bacterial/plant glucose-1-phosphate adenylyltransferase family.</text>
</comment>
<dbReference type="Proteomes" id="UP000253908">
    <property type="component" value="Chromosome"/>
</dbReference>
<dbReference type="OrthoDB" id="9801810at2"/>
<keyword evidence="6" id="KW-1185">Reference proteome</keyword>
<dbReference type="Pfam" id="PF00483">
    <property type="entry name" value="NTP_transferase"/>
    <property type="match status" value="1"/>
</dbReference>
<dbReference type="RefSeq" id="WP_114915086.1">
    <property type="nucleotide sequence ID" value="NZ_CP024848.1"/>
</dbReference>
<dbReference type="CDD" id="cd04651">
    <property type="entry name" value="LbH_G1P_AT_C"/>
    <property type="match status" value="1"/>
</dbReference>
<dbReference type="InterPro" id="IPR005835">
    <property type="entry name" value="NTP_transferase_dom"/>
</dbReference>
<accession>A0A345PCR2</accession>
<evidence type="ECO:0000256" key="2">
    <source>
        <dbReference type="ARBA" id="ARBA00023056"/>
    </source>
</evidence>
<dbReference type="KEGG" id="ocn:CUC15_01815"/>